<evidence type="ECO:0000313" key="2">
    <source>
        <dbReference type="EMBL" id="KNE93772.1"/>
    </source>
</evidence>
<evidence type="ECO:0000256" key="1">
    <source>
        <dbReference type="SAM" id="MobiDB-lite"/>
    </source>
</evidence>
<proteinExistence type="predicted"/>
<accession>A0A0L0V3B1</accession>
<feature type="compositionally biased region" description="Polar residues" evidence="1">
    <location>
        <begin position="1"/>
        <end position="23"/>
    </location>
</feature>
<gene>
    <name evidence="2" type="ORF">PSTG_12875</name>
</gene>
<dbReference type="OrthoDB" id="10545527at2759"/>
<evidence type="ECO:0000313" key="3">
    <source>
        <dbReference type="Proteomes" id="UP000054564"/>
    </source>
</evidence>
<name>A0A0L0V3B1_9BASI</name>
<organism evidence="2 3">
    <name type="scientific">Puccinia striiformis f. sp. tritici PST-78</name>
    <dbReference type="NCBI Taxonomy" id="1165861"/>
    <lineage>
        <taxon>Eukaryota</taxon>
        <taxon>Fungi</taxon>
        <taxon>Dikarya</taxon>
        <taxon>Basidiomycota</taxon>
        <taxon>Pucciniomycotina</taxon>
        <taxon>Pucciniomycetes</taxon>
        <taxon>Pucciniales</taxon>
        <taxon>Pucciniaceae</taxon>
        <taxon>Puccinia</taxon>
    </lineage>
</organism>
<dbReference type="Proteomes" id="UP000054564">
    <property type="component" value="Unassembled WGS sequence"/>
</dbReference>
<dbReference type="AlphaFoldDB" id="A0A0L0V3B1"/>
<feature type="region of interest" description="Disordered" evidence="1">
    <location>
        <begin position="1"/>
        <end position="75"/>
    </location>
</feature>
<feature type="compositionally biased region" description="Acidic residues" evidence="1">
    <location>
        <begin position="30"/>
        <end position="49"/>
    </location>
</feature>
<sequence>MRCSSNPLITESTAPINQSTSYGSILLDSSDPDAEYETDNPDGEYEVNEDEYKIDENDDPDGKYEIDENDNPDGEYKVDDDEYEINENDPDCLDLSNETCQLLSERAQKTIKNTALHSKSFFPGCKPQLLTMTKNLKKQSFSIDSRTFSTSWDLIITNTGSGKKVLCLVLFHPIENRDSTYDQLAQLIEDLHLLASHRSNLKNKDKISGRMAGIGFRGGYEKGKTVGTYAVRKRSILPSSSWIKASKKSSWITIGSSLIKSAVFLLRLMKGTRRRLKILAYPAGLISSGKAAKTILNQSART</sequence>
<keyword evidence="3" id="KW-1185">Reference proteome</keyword>
<comment type="caution">
    <text evidence="2">The sequence shown here is derived from an EMBL/GenBank/DDBJ whole genome shotgun (WGS) entry which is preliminary data.</text>
</comment>
<feature type="compositionally biased region" description="Basic and acidic residues" evidence="1">
    <location>
        <begin position="50"/>
        <end position="66"/>
    </location>
</feature>
<protein>
    <submittedName>
        <fullName evidence="2">Uncharacterized protein</fullName>
    </submittedName>
</protein>
<dbReference type="EMBL" id="AJIL01000130">
    <property type="protein sequence ID" value="KNE93772.1"/>
    <property type="molecule type" value="Genomic_DNA"/>
</dbReference>
<reference evidence="3" key="1">
    <citation type="submission" date="2014-03" db="EMBL/GenBank/DDBJ databases">
        <title>The Genome Sequence of Puccinia striiformis f. sp. tritici PST-78.</title>
        <authorList>
            <consortium name="The Broad Institute Genome Sequencing Platform"/>
            <person name="Cuomo C."/>
            <person name="Hulbert S."/>
            <person name="Chen X."/>
            <person name="Walker B."/>
            <person name="Young S.K."/>
            <person name="Zeng Q."/>
            <person name="Gargeya S."/>
            <person name="Fitzgerald M."/>
            <person name="Haas B."/>
            <person name="Abouelleil A."/>
            <person name="Alvarado L."/>
            <person name="Arachchi H.M."/>
            <person name="Berlin A.M."/>
            <person name="Chapman S.B."/>
            <person name="Goldberg J."/>
            <person name="Griggs A."/>
            <person name="Gujja S."/>
            <person name="Hansen M."/>
            <person name="Howarth C."/>
            <person name="Imamovic A."/>
            <person name="Larimer J."/>
            <person name="McCowan C."/>
            <person name="Montmayeur A."/>
            <person name="Murphy C."/>
            <person name="Neiman D."/>
            <person name="Pearson M."/>
            <person name="Priest M."/>
            <person name="Roberts A."/>
            <person name="Saif S."/>
            <person name="Shea T."/>
            <person name="Sisk P."/>
            <person name="Sykes S."/>
            <person name="Wortman J."/>
            <person name="Nusbaum C."/>
            <person name="Birren B."/>
        </authorList>
    </citation>
    <scope>NUCLEOTIDE SEQUENCE [LARGE SCALE GENOMIC DNA]</scope>
    <source>
        <strain evidence="3">race PST-78</strain>
    </source>
</reference>